<dbReference type="InterPro" id="IPR006439">
    <property type="entry name" value="HAD-SF_hydro_IA"/>
</dbReference>
<comment type="caution">
    <text evidence="1">The sequence shown here is derived from an EMBL/GenBank/DDBJ whole genome shotgun (WGS) entry which is preliminary data.</text>
</comment>
<dbReference type="EMBL" id="ACYH01000024">
    <property type="protein sequence ID" value="EEV20837.1"/>
    <property type="molecule type" value="Genomic_DNA"/>
</dbReference>
<dbReference type="GO" id="GO:0008252">
    <property type="term" value="F:nucleotidase activity"/>
    <property type="evidence" value="ECO:0007669"/>
    <property type="project" value="TreeGrafter"/>
</dbReference>
<dbReference type="PANTHER" id="PTHR47438">
    <property type="entry name" value="PHOSPHATE METABOLISM PROTEIN 8-RELATED"/>
    <property type="match status" value="1"/>
</dbReference>
<protein>
    <submittedName>
        <fullName evidence="1">Putative pyrimidine 5'-nucleotidase</fullName>
    </submittedName>
</protein>
<gene>
    <name evidence="1" type="ORF">TREVI0001_1693</name>
</gene>
<dbReference type="GO" id="GO:0006206">
    <property type="term" value="P:pyrimidine nucleobase metabolic process"/>
    <property type="evidence" value="ECO:0007669"/>
    <property type="project" value="TreeGrafter"/>
</dbReference>
<dbReference type="NCBIfam" id="TIGR01509">
    <property type="entry name" value="HAD-SF-IA-v3"/>
    <property type="match status" value="1"/>
</dbReference>
<dbReference type="STRING" id="596324.TREVI0001_1693"/>
<evidence type="ECO:0000313" key="1">
    <source>
        <dbReference type="EMBL" id="EEV20837.1"/>
    </source>
</evidence>
<dbReference type="SUPFAM" id="SSF56784">
    <property type="entry name" value="HAD-like"/>
    <property type="match status" value="1"/>
</dbReference>
<dbReference type="Proteomes" id="UP000004509">
    <property type="component" value="Unassembled WGS sequence"/>
</dbReference>
<dbReference type="RefSeq" id="WP_006188242.1">
    <property type="nucleotide sequence ID" value="NZ_ACYH01000024.1"/>
</dbReference>
<name>C8PNX4_9SPIR</name>
<dbReference type="SFLD" id="SFLDG01129">
    <property type="entry name" value="C1.5:_HAD__Beta-PGM__Phosphata"/>
    <property type="match status" value="1"/>
</dbReference>
<dbReference type="Gene3D" id="1.10.150.450">
    <property type="match status" value="1"/>
</dbReference>
<dbReference type="InterPro" id="IPR023214">
    <property type="entry name" value="HAD_sf"/>
</dbReference>
<dbReference type="PANTHER" id="PTHR47438:SF1">
    <property type="entry name" value="PHOSPHATE METABOLISM PROTEIN 8-RELATED"/>
    <property type="match status" value="1"/>
</dbReference>
<reference evidence="1 2" key="1">
    <citation type="submission" date="2009-07" db="EMBL/GenBank/DDBJ databases">
        <authorList>
            <person name="Madupu R."/>
            <person name="Sebastian Y."/>
            <person name="Durkin A.S."/>
            <person name="Torralba M."/>
            <person name="Methe B."/>
            <person name="Sutton G.G."/>
            <person name="Strausberg R.L."/>
            <person name="Nelson K.E."/>
        </authorList>
    </citation>
    <scope>NUCLEOTIDE SEQUENCE [LARGE SCALE GENOMIC DNA]</scope>
    <source>
        <strain evidence="1 2">ATCC 35580</strain>
    </source>
</reference>
<evidence type="ECO:0000313" key="2">
    <source>
        <dbReference type="Proteomes" id="UP000004509"/>
    </source>
</evidence>
<dbReference type="eggNOG" id="COG1011">
    <property type="taxonomic scope" value="Bacteria"/>
</dbReference>
<dbReference type="SFLD" id="SFLDG01132">
    <property type="entry name" value="C1.5.3:_5'-Nucleotidase_Like"/>
    <property type="match status" value="1"/>
</dbReference>
<organism evidence="1 2">
    <name type="scientific">Treponema vincentii ATCC 35580</name>
    <dbReference type="NCBI Taxonomy" id="596324"/>
    <lineage>
        <taxon>Bacteria</taxon>
        <taxon>Pseudomonadati</taxon>
        <taxon>Spirochaetota</taxon>
        <taxon>Spirochaetia</taxon>
        <taxon>Spirochaetales</taxon>
        <taxon>Treponemataceae</taxon>
        <taxon>Treponema</taxon>
    </lineage>
</organism>
<accession>C8PNX4</accession>
<dbReference type="SFLD" id="SFLDS00003">
    <property type="entry name" value="Haloacid_Dehalogenase"/>
    <property type="match status" value="1"/>
</dbReference>
<dbReference type="InterPro" id="IPR036412">
    <property type="entry name" value="HAD-like_sf"/>
</dbReference>
<sequence length="221" mass="25585">MIDHLLFDIDNTLYSSSNLMERKIAERMFQFIADFLSVPLEEAIKLQHERRHNYGTTLEWLECEYHFNDRETYFKAVHPDSEISELQPDPNLRDFLLSLRMPMTVLTNAPMAHAERVLKFFNISDLFLGVFDISYNEGKGKPRPDAFIKALTAVHKTVEETLFLDDCPAYVQGFVQIGGQSVLIDEKERLTDFTKISGIPSIKSIYELPALLENCYVISRR</sequence>
<dbReference type="Gene3D" id="3.40.50.1000">
    <property type="entry name" value="HAD superfamily/HAD-like"/>
    <property type="match status" value="1"/>
</dbReference>
<dbReference type="InterPro" id="IPR010237">
    <property type="entry name" value="Pyr-5-nucltdase"/>
</dbReference>
<proteinExistence type="predicted"/>
<dbReference type="GO" id="GO:0009166">
    <property type="term" value="P:nucleotide catabolic process"/>
    <property type="evidence" value="ECO:0007669"/>
    <property type="project" value="TreeGrafter"/>
</dbReference>
<dbReference type="InterPro" id="IPR052791">
    <property type="entry name" value="SSM1_domain"/>
</dbReference>
<dbReference type="AlphaFoldDB" id="C8PNX4"/>
<dbReference type="Pfam" id="PF00702">
    <property type="entry name" value="Hydrolase"/>
    <property type="match status" value="1"/>
</dbReference>
<dbReference type="OrthoDB" id="9807630at2"/>